<reference evidence="3" key="1">
    <citation type="submission" date="2017-09" db="EMBL/GenBank/DDBJ databases">
        <title>Complete Genome Sequence of ansamitocin-producing Bacterium Actinosynnema pretiosum X47.</title>
        <authorList>
            <person name="Cao G."/>
            <person name="Zong G."/>
            <person name="Zhong C."/>
            <person name="Fu J."/>
        </authorList>
    </citation>
    <scope>NUCLEOTIDE SEQUENCE [LARGE SCALE GENOMIC DNA]</scope>
    <source>
        <strain evidence="3">X47</strain>
    </source>
</reference>
<keyword evidence="4" id="KW-1185">Reference proteome</keyword>
<dbReference type="KEGG" id="apre:CNX65_18640"/>
<dbReference type="AlphaFoldDB" id="A0A290Z7N5"/>
<accession>A0A290Z7N5</accession>
<dbReference type="Proteomes" id="UP000218505">
    <property type="component" value="Chromosome"/>
</dbReference>
<feature type="transmembrane region" description="Helical" evidence="2">
    <location>
        <begin position="7"/>
        <end position="23"/>
    </location>
</feature>
<keyword evidence="2" id="KW-0472">Membrane</keyword>
<evidence type="ECO:0000313" key="4">
    <source>
        <dbReference type="Proteomes" id="UP000218505"/>
    </source>
</evidence>
<name>A0A290Z7N5_9PSEU</name>
<proteinExistence type="predicted"/>
<evidence type="ECO:0000313" key="3">
    <source>
        <dbReference type="EMBL" id="ATE55051.1"/>
    </source>
</evidence>
<organism evidence="3 4">
    <name type="scientific">Actinosynnema pretiosum</name>
    <dbReference type="NCBI Taxonomy" id="42197"/>
    <lineage>
        <taxon>Bacteria</taxon>
        <taxon>Bacillati</taxon>
        <taxon>Actinomycetota</taxon>
        <taxon>Actinomycetes</taxon>
        <taxon>Pseudonocardiales</taxon>
        <taxon>Pseudonocardiaceae</taxon>
        <taxon>Actinosynnema</taxon>
    </lineage>
</organism>
<evidence type="ECO:0000256" key="1">
    <source>
        <dbReference type="SAM" id="MobiDB-lite"/>
    </source>
</evidence>
<dbReference type="RefSeq" id="WP_096494784.1">
    <property type="nucleotide sequence ID" value="NZ_CP023445.1"/>
</dbReference>
<sequence>MTEKNIPAISGGAVALLLFFTGVSTGWPAPVILLCLLCLVAGAVITIHRQNERQSEQERQHAVAADAHRMAQVQRAAAEAEEQQAAEEAAAPVLSSKELNGVVLPSALPEFPLEFTCVAHWRATPDVPHADPGALAVESVLLRARAFASRVAPDDEVAGHLLASALGEVHRDGRDLVDVWATGVVLRTPEAERARLREARTTHQEHHVWKRQVEVEREVRDYFEHEVLSSSGDALLWWLANNRNAVPKAVDVVDPLARLSSAVRGEQEVLGAEPVAAPEPAGFVVDADGEASVVDLLPEPDEPGGTLFGAKSSDLLDALKHPERAERMRERYGLVDERETPEAPSDDAEDTPAEQAGNAPAEDALSGAGVNGHGPSANGASPNGSGPDGPSPGATGRD</sequence>
<gene>
    <name evidence="3" type="ORF">CNX65_18640</name>
</gene>
<feature type="compositionally biased region" description="Basic and acidic residues" evidence="1">
    <location>
        <begin position="321"/>
        <end position="341"/>
    </location>
</feature>
<protein>
    <submittedName>
        <fullName evidence="3">Uncharacterized protein</fullName>
    </submittedName>
</protein>
<keyword evidence="2" id="KW-0812">Transmembrane</keyword>
<dbReference type="EMBL" id="CP023445">
    <property type="protein sequence ID" value="ATE55051.1"/>
    <property type="molecule type" value="Genomic_DNA"/>
</dbReference>
<feature type="region of interest" description="Disordered" evidence="1">
    <location>
        <begin position="321"/>
        <end position="398"/>
    </location>
</feature>
<keyword evidence="2" id="KW-1133">Transmembrane helix</keyword>
<evidence type="ECO:0000256" key="2">
    <source>
        <dbReference type="SAM" id="Phobius"/>
    </source>
</evidence>